<reference evidence="2 3" key="1">
    <citation type="submission" date="2020-04" db="EMBL/GenBank/DDBJ databases">
        <title>Enterovirga sp. isolate from soil.</title>
        <authorList>
            <person name="Chea S."/>
            <person name="Kim D.-U."/>
        </authorList>
    </citation>
    <scope>NUCLEOTIDE SEQUENCE [LARGE SCALE GENOMIC DNA]</scope>
    <source>
        <strain evidence="2 3">DB1703</strain>
    </source>
</reference>
<comment type="caution">
    <text evidence="2">The sequence shown here is derived from an EMBL/GenBank/DDBJ whole genome shotgun (WGS) entry which is preliminary data.</text>
</comment>
<evidence type="ECO:0000256" key="1">
    <source>
        <dbReference type="SAM" id="Phobius"/>
    </source>
</evidence>
<feature type="transmembrane region" description="Helical" evidence="1">
    <location>
        <begin position="30"/>
        <end position="49"/>
    </location>
</feature>
<dbReference type="AlphaFoldDB" id="A0A849I986"/>
<dbReference type="EMBL" id="JABEPP010000002">
    <property type="protein sequence ID" value="NNM72640.1"/>
    <property type="molecule type" value="Genomic_DNA"/>
</dbReference>
<name>A0A849I986_9HYPH</name>
<dbReference type="RefSeq" id="WP_171218096.1">
    <property type="nucleotide sequence ID" value="NZ_JABEPP010000002.1"/>
</dbReference>
<evidence type="ECO:0000313" key="2">
    <source>
        <dbReference type="EMBL" id="NNM72640.1"/>
    </source>
</evidence>
<keyword evidence="1" id="KW-1133">Transmembrane helix</keyword>
<organism evidence="2 3">
    <name type="scientific">Enterovirga aerilata</name>
    <dbReference type="NCBI Taxonomy" id="2730920"/>
    <lineage>
        <taxon>Bacteria</taxon>
        <taxon>Pseudomonadati</taxon>
        <taxon>Pseudomonadota</taxon>
        <taxon>Alphaproteobacteria</taxon>
        <taxon>Hyphomicrobiales</taxon>
        <taxon>Methylobacteriaceae</taxon>
        <taxon>Enterovirga</taxon>
    </lineage>
</organism>
<gene>
    <name evidence="2" type="ORF">HJG44_09615</name>
</gene>
<accession>A0A849I986</accession>
<proteinExistence type="predicted"/>
<evidence type="ECO:0000313" key="3">
    <source>
        <dbReference type="Proteomes" id="UP000564885"/>
    </source>
</evidence>
<protein>
    <submittedName>
        <fullName evidence="2">Uncharacterized protein</fullName>
    </submittedName>
</protein>
<dbReference type="Proteomes" id="UP000564885">
    <property type="component" value="Unassembled WGS sequence"/>
</dbReference>
<keyword evidence="3" id="KW-1185">Reference proteome</keyword>
<sequence length="56" mass="6229">MTWIVSLVALLAVLFLVGRGMPLSRWPVIIAATLAVIVLVVAAEQSGWWPRSWQVR</sequence>
<keyword evidence="1" id="KW-0472">Membrane</keyword>
<keyword evidence="1" id="KW-0812">Transmembrane</keyword>